<feature type="compositionally biased region" description="Basic and acidic residues" evidence="3">
    <location>
        <begin position="694"/>
        <end position="724"/>
    </location>
</feature>
<dbReference type="InterPro" id="IPR039880">
    <property type="entry name" value="CHCT1-like"/>
</dbReference>
<evidence type="ECO:0000256" key="1">
    <source>
        <dbReference type="ARBA" id="ARBA00004123"/>
    </source>
</evidence>
<feature type="region of interest" description="Disordered" evidence="3">
    <location>
        <begin position="187"/>
        <end position="209"/>
    </location>
</feature>
<dbReference type="InterPro" id="IPR025260">
    <property type="entry name" value="CHD1-like_C"/>
</dbReference>
<keyword evidence="2" id="KW-0539">Nucleus</keyword>
<dbReference type="AlphaFoldDB" id="V9IFF5"/>
<evidence type="ECO:0000259" key="4">
    <source>
        <dbReference type="SMART" id="SM01176"/>
    </source>
</evidence>
<comment type="subcellular location">
    <subcellularLocation>
        <location evidence="1">Nucleus</location>
    </subcellularLocation>
</comment>
<gene>
    <name evidence="5" type="ORF">ACCB01892.1</name>
</gene>
<feature type="compositionally biased region" description="Low complexity" evidence="3">
    <location>
        <begin position="619"/>
        <end position="633"/>
    </location>
</feature>
<feature type="compositionally biased region" description="Basic and acidic residues" evidence="3">
    <location>
        <begin position="187"/>
        <end position="198"/>
    </location>
</feature>
<dbReference type="Pfam" id="PF23588">
    <property type="entry name" value="HTH_CHD1_Hrp3"/>
    <property type="match status" value="1"/>
</dbReference>
<dbReference type="GO" id="GO:0005634">
    <property type="term" value="C:nucleus"/>
    <property type="evidence" value="ECO:0007669"/>
    <property type="project" value="UniProtKB-SubCell"/>
</dbReference>
<dbReference type="Pfam" id="PF18375">
    <property type="entry name" value="CDH1_2_SANT_HL1"/>
    <property type="match status" value="1"/>
</dbReference>
<reference evidence="5" key="1">
    <citation type="submission" date="2011-11" db="EMBL/GenBank/DDBJ databases">
        <title>Decoding the brain transcriptome of the Eastern honeybee (Apis cerana) based on pyrosequencing.</title>
        <authorList>
            <person name="Sun L."/>
            <person name="Zheng H."/>
            <person name="Wang Y."/>
            <person name="Xie X."/>
            <person name="Zhu Y."/>
            <person name="Gu W."/>
            <person name="Wang S."/>
        </authorList>
    </citation>
    <scope>NUCLEOTIDE SEQUENCE</scope>
    <source>
        <tissue evidence="5">Brain</tissue>
    </source>
</reference>
<dbReference type="PANTHER" id="PTHR21765">
    <property type="entry name" value="SIMILAR TO CHROMODOMAIN-HELICASE-DNA-BINDING PROTEIN 1 (CHD-1)"/>
    <property type="match status" value="1"/>
</dbReference>
<protein>
    <submittedName>
        <fullName evidence="5">Chromodomain-helicase-DNA-binding protein 1</fullName>
    </submittedName>
</protein>
<feature type="compositionally biased region" description="Polar residues" evidence="3">
    <location>
        <begin position="583"/>
        <end position="594"/>
    </location>
</feature>
<keyword evidence="5" id="KW-0378">Hydrolase</keyword>
<feature type="compositionally biased region" description="Basic and acidic residues" evidence="3">
    <location>
        <begin position="558"/>
        <end position="578"/>
    </location>
</feature>
<feature type="domain" description="Chromodomain-helicase-DNA-binding protein 1-like C-terminal" evidence="4">
    <location>
        <begin position="424"/>
        <end position="528"/>
    </location>
</feature>
<feature type="region of interest" description="Disordered" evidence="3">
    <location>
        <begin position="327"/>
        <end position="371"/>
    </location>
</feature>
<dbReference type="EMBL" id="JR040601">
    <property type="protein sequence ID" value="AEY59201.1"/>
    <property type="molecule type" value="mRNA"/>
</dbReference>
<name>V9IFF5_APICE</name>
<keyword evidence="5" id="KW-0547">Nucleotide-binding</keyword>
<dbReference type="InterPro" id="IPR056302">
    <property type="entry name" value="CHD1-2/Hrp3_HTH"/>
</dbReference>
<feature type="compositionally biased region" description="Basic and acidic residues" evidence="3">
    <location>
        <begin position="732"/>
        <end position="744"/>
    </location>
</feature>
<dbReference type="Gene3D" id="1.10.10.60">
    <property type="entry name" value="Homeodomain-like"/>
    <property type="match status" value="1"/>
</dbReference>
<dbReference type="GO" id="GO:0004386">
    <property type="term" value="F:helicase activity"/>
    <property type="evidence" value="ECO:0007669"/>
    <property type="project" value="UniProtKB-KW"/>
</dbReference>
<sequence>MNYYLHSKLLVLQHLKKNLNQLINLMIMTMKVKIGPKLFQKISEKKLKKKKSQKKWRIYICLHEVEKHYSKLIKVGKEEEENEKNYLLMIVKKVRILEVRLRVVMMNVLKKRGRPRVTPRENIKSFTDAEIRRFVKSYKKFPAPLKRLDDIAADAELQEKPMSELRFLGDQLKTRCDACLSEFESTAKENKGEEEGKGPGRKRGRGPTFKIGGVMVNAKSFSAAVKELEPLEQALPSDSEQRSNWHIDIKLKPANFDCDWNSEDDSRLLRGIYQHGMGSWEAIKMDNNLKLGDKLLPNGSKLQLKKINTRAEYLLKVLKKQIDSKLGVTKARKPRKPKEAKPAITKEIIEENDSSGEESNKSKSKIEKLPTKKEEEIVIKKETKEEVEDIVEEKKKEKKTKKEKKENKKAKKAKQAAGPMHFTANNEPRALDVLGDLDPSIFNECKEKMRPVKKALKALDRPDQSLSEAEQVAHTRQCLVQIGNQINTCLEEYRDPEQIKEWRSNLWYFVSKFTEFDAKKLYKLYKHATKKGGESNTSATSSPEKKEDSNNIKKHSEKHIDKQIETIKENRLQKRRIEDIEENSNSSNTPNKKHLSTISAVNSISNTSTVTIGAITITPITSTPNSTSSTTNSVDTPRHKEKESKHKDMKRDRERDRDRDRTHSDRNMDRMSGGKDERIRRDSGGYNMSGHYSGSRDDDHWLSRDGRDMRDGRFGDHKRDRFDSYGRMSSGYHRDRDRDRDRSMHMNDNEVIITDIHQDHPVMDMVQEDMEVEAAVTLHLIFHQAILEVEVILEIVILVIGDQTKITDEIMIEDHLHQMLTPSAPSLLPFLNVLLSGCNFDRALCFT</sequence>
<feature type="region of interest" description="Disordered" evidence="3">
    <location>
        <begin position="619"/>
        <end position="744"/>
    </location>
</feature>
<evidence type="ECO:0000256" key="3">
    <source>
        <dbReference type="SAM" id="MobiDB-lite"/>
    </source>
</evidence>
<dbReference type="InterPro" id="IPR040793">
    <property type="entry name" value="CDH1_2_SANT_HL1"/>
</dbReference>
<keyword evidence="5" id="KW-0238">DNA-binding</keyword>
<feature type="region of interest" description="Disordered" evidence="3">
    <location>
        <begin position="529"/>
        <end position="594"/>
    </location>
</feature>
<dbReference type="SMART" id="SM01176">
    <property type="entry name" value="DUF4208"/>
    <property type="match status" value="1"/>
</dbReference>
<feature type="region of interest" description="Disordered" evidence="3">
    <location>
        <begin position="388"/>
        <end position="419"/>
    </location>
</feature>
<feature type="compositionally biased region" description="Basic and acidic residues" evidence="3">
    <location>
        <begin position="636"/>
        <end position="683"/>
    </location>
</feature>
<accession>V9IFF5</accession>
<evidence type="ECO:0000256" key="2">
    <source>
        <dbReference type="ARBA" id="ARBA00023242"/>
    </source>
</evidence>
<keyword evidence="5" id="KW-0067">ATP-binding</keyword>
<keyword evidence="5" id="KW-0347">Helicase</keyword>
<dbReference type="GO" id="GO:0003677">
    <property type="term" value="F:DNA binding"/>
    <property type="evidence" value="ECO:0007669"/>
    <property type="project" value="UniProtKB-KW"/>
</dbReference>
<dbReference type="Pfam" id="PF13907">
    <property type="entry name" value="CHD1-like_C"/>
    <property type="match status" value="1"/>
</dbReference>
<evidence type="ECO:0000313" key="5">
    <source>
        <dbReference type="EMBL" id="AEY59201.1"/>
    </source>
</evidence>
<feature type="compositionally biased region" description="Basic and acidic residues" evidence="3">
    <location>
        <begin position="358"/>
        <end position="371"/>
    </location>
</feature>
<dbReference type="PANTHER" id="PTHR21765:SF1">
    <property type="entry name" value="CHD1 HELICAL C-TERMINAL DOMAIN CONTAINING PROTEIN 1"/>
    <property type="match status" value="1"/>
</dbReference>
<organism evidence="5">
    <name type="scientific">Apis cerana</name>
    <name type="common">Indian honeybee</name>
    <dbReference type="NCBI Taxonomy" id="7461"/>
    <lineage>
        <taxon>Eukaryota</taxon>
        <taxon>Metazoa</taxon>
        <taxon>Ecdysozoa</taxon>
        <taxon>Arthropoda</taxon>
        <taxon>Hexapoda</taxon>
        <taxon>Insecta</taxon>
        <taxon>Pterygota</taxon>
        <taxon>Neoptera</taxon>
        <taxon>Endopterygota</taxon>
        <taxon>Hymenoptera</taxon>
        <taxon>Apocrita</taxon>
        <taxon>Aculeata</taxon>
        <taxon>Apoidea</taxon>
        <taxon>Anthophila</taxon>
        <taxon>Apidae</taxon>
        <taxon>Apis</taxon>
    </lineage>
</organism>
<feature type="compositionally biased region" description="Basic residues" evidence="3">
    <location>
        <begin position="396"/>
        <end position="414"/>
    </location>
</feature>
<proteinExistence type="evidence at transcript level"/>